<dbReference type="Proteomes" id="UP000074561">
    <property type="component" value="Chromosome"/>
</dbReference>
<name>A0A127Q2I5_9BURK</name>
<dbReference type="PATRIC" id="fig|279113.9.peg.1873"/>
<protein>
    <submittedName>
        <fullName evidence="1">Uncharacterized protein</fullName>
    </submittedName>
</protein>
<dbReference type="KEGG" id="cpra:CPter91_1886"/>
<reference evidence="1 2" key="1">
    <citation type="submission" date="2015-11" db="EMBL/GenBank/DDBJ databases">
        <title>Exploring the genomic traits of fungus-feeding bacterial genus Collimonas.</title>
        <authorList>
            <person name="Song C."/>
            <person name="Schmidt R."/>
            <person name="de Jager V."/>
            <person name="Krzyzanowska D."/>
            <person name="Jongedijk E."/>
            <person name="Cankar K."/>
            <person name="Beekwilder J."/>
            <person name="van Veen A."/>
            <person name="de Boer W."/>
            <person name="van Veen J.A."/>
            <person name="Garbeva P."/>
        </authorList>
    </citation>
    <scope>NUCLEOTIDE SEQUENCE [LARGE SCALE GENOMIC DNA]</scope>
    <source>
        <strain evidence="1 2">Ter91</strain>
    </source>
</reference>
<dbReference type="AlphaFoldDB" id="A0A127Q2I5"/>
<sequence>MNEQTCAACDYPLDDVRILVYIGGKPVEVCCEECATKLRQAEQSAKAAQRPEVS</sequence>
<proteinExistence type="predicted"/>
<dbReference type="EMBL" id="CP013234">
    <property type="protein sequence ID" value="AMP04259.1"/>
    <property type="molecule type" value="Genomic_DNA"/>
</dbReference>
<evidence type="ECO:0000313" key="1">
    <source>
        <dbReference type="EMBL" id="AMP04259.1"/>
    </source>
</evidence>
<evidence type="ECO:0000313" key="2">
    <source>
        <dbReference type="Proteomes" id="UP000074561"/>
    </source>
</evidence>
<organism evidence="1 2">
    <name type="scientific">Collimonas pratensis</name>
    <dbReference type="NCBI Taxonomy" id="279113"/>
    <lineage>
        <taxon>Bacteria</taxon>
        <taxon>Pseudomonadati</taxon>
        <taxon>Pseudomonadota</taxon>
        <taxon>Betaproteobacteria</taxon>
        <taxon>Burkholderiales</taxon>
        <taxon>Oxalobacteraceae</taxon>
        <taxon>Collimonas</taxon>
    </lineage>
</organism>
<gene>
    <name evidence="1" type="ORF">CPter91_1886</name>
</gene>
<accession>A0A127Q2I5</accession>
<dbReference type="STRING" id="279113.CPter91_1886"/>
<dbReference type="RefSeq" id="WP_167595145.1">
    <property type="nucleotide sequence ID" value="NZ_CP013234.1"/>
</dbReference>